<feature type="repeat" description="PPR" evidence="3">
    <location>
        <begin position="323"/>
        <end position="357"/>
    </location>
</feature>
<feature type="repeat" description="PPR" evidence="3">
    <location>
        <begin position="358"/>
        <end position="392"/>
    </location>
</feature>
<evidence type="ECO:0000256" key="1">
    <source>
        <dbReference type="ARBA" id="ARBA00007626"/>
    </source>
</evidence>
<feature type="repeat" description="PPR" evidence="3">
    <location>
        <begin position="288"/>
        <end position="322"/>
    </location>
</feature>
<keyword evidence="5" id="KW-1185">Reference proteome</keyword>
<reference evidence="4" key="1">
    <citation type="submission" date="2022-08" db="EMBL/GenBank/DDBJ databases">
        <authorList>
            <person name="Gutierrez-Valencia J."/>
        </authorList>
    </citation>
    <scope>NUCLEOTIDE SEQUENCE</scope>
</reference>
<evidence type="ECO:0008006" key="6">
    <source>
        <dbReference type="Google" id="ProtNLM"/>
    </source>
</evidence>
<dbReference type="PANTHER" id="PTHR46128">
    <property type="entry name" value="MITOCHONDRIAL GROUP I INTRON SPLICING FACTOR CCM1"/>
    <property type="match status" value="1"/>
</dbReference>
<dbReference type="InterPro" id="IPR002885">
    <property type="entry name" value="PPR_rpt"/>
</dbReference>
<proteinExistence type="inferred from homology"/>
<comment type="similarity">
    <text evidence="1">Belongs to the PPR family. P subfamily.</text>
</comment>
<dbReference type="Pfam" id="PF01535">
    <property type="entry name" value="PPR"/>
    <property type="match status" value="1"/>
</dbReference>
<accession>A0AAV0NCN8</accession>
<dbReference type="Gene3D" id="1.25.40.10">
    <property type="entry name" value="Tetratricopeptide repeat domain"/>
    <property type="match status" value="3"/>
</dbReference>
<evidence type="ECO:0000256" key="3">
    <source>
        <dbReference type="PROSITE-ProRule" id="PRU00708"/>
    </source>
</evidence>
<dbReference type="NCBIfam" id="TIGR00756">
    <property type="entry name" value="PPR"/>
    <property type="match status" value="6"/>
</dbReference>
<keyword evidence="2" id="KW-0677">Repeat</keyword>
<dbReference type="InterPro" id="IPR050872">
    <property type="entry name" value="PPR_P_subfamily"/>
</dbReference>
<feature type="repeat" description="PPR" evidence="3">
    <location>
        <begin position="253"/>
        <end position="287"/>
    </location>
</feature>
<dbReference type="PANTHER" id="PTHR46128:SF129">
    <property type="entry name" value="PENTACOTRIPEPTIDE-REPEAT REGION OF PRORP DOMAIN-CONTAINING PROTEIN"/>
    <property type="match status" value="1"/>
</dbReference>
<dbReference type="Proteomes" id="UP001154282">
    <property type="component" value="Unassembled WGS sequence"/>
</dbReference>
<organism evidence="4 5">
    <name type="scientific">Linum tenue</name>
    <dbReference type="NCBI Taxonomy" id="586396"/>
    <lineage>
        <taxon>Eukaryota</taxon>
        <taxon>Viridiplantae</taxon>
        <taxon>Streptophyta</taxon>
        <taxon>Embryophyta</taxon>
        <taxon>Tracheophyta</taxon>
        <taxon>Spermatophyta</taxon>
        <taxon>Magnoliopsida</taxon>
        <taxon>eudicotyledons</taxon>
        <taxon>Gunneridae</taxon>
        <taxon>Pentapetalae</taxon>
        <taxon>rosids</taxon>
        <taxon>fabids</taxon>
        <taxon>Malpighiales</taxon>
        <taxon>Linaceae</taxon>
        <taxon>Linum</taxon>
    </lineage>
</organism>
<dbReference type="InterPro" id="IPR011990">
    <property type="entry name" value="TPR-like_helical_dom_sf"/>
</dbReference>
<sequence length="637" mass="71264">MNRASTKLIRKAAPFSSDVPSITPIPPFSSSSSSSSLQHIPPPSSKPLANPLYTFLPQTQNPNEIVNIISSSLKQPNGDLCLLQAQINHLLPHLGPAEISRVLLRCQSDSVSALSFFNWVKNDLGLSPTPRNYCLIVHILAWSKEFKPAMKLLTELIQSVEELSSGEDVFQSLVLHSEDCNWDPVVFDMLVKAHVKLGGVKEGFIAFMKAIEAGFVPTVSSCNCLLNGLLKSNLTAQCWDVYDEMGRTGIRPNEFTFNILTHAFCRNGDVSKVNEFLEKMEEEGFEPDIVTYNTLISSYCRKGKLADAYYLYKIMYKRGVMPDLVSYTSLMNGLCREGKMKDAHQFFHRMVHRGLNPDVVAYNTLISGYCREGRVQEAKALMYQMIGNGICPDSFTSRVLILAYGKKEGGRLISALNLAVEVERLGLPVSWDVYDYLVVRLCEEEKPFAAKSLVERKARDGYEPDMLVYEKLIVSLCKVDCLVDALFMKCEILCREGQLGVETYKALIFSLCRTGRSAEAESLVDEMVLDGIVLDLEICRALIFGYCKERDVGKAQALLESFAMGVGIFDNESYHEVARVLSEEGGDMMKLQQRMSKVGYKPSSLTFMYTIQAMTKNSKRVSKERETCSPSLICLEA</sequence>
<protein>
    <recommendedName>
        <fullName evidence="6">Pentatricopeptide repeat-containing protein</fullName>
    </recommendedName>
</protein>
<evidence type="ECO:0000313" key="5">
    <source>
        <dbReference type="Proteomes" id="UP001154282"/>
    </source>
</evidence>
<dbReference type="PROSITE" id="PS51375">
    <property type="entry name" value="PPR"/>
    <property type="match status" value="6"/>
</dbReference>
<dbReference type="EMBL" id="CAMGYJ010000008">
    <property type="protein sequence ID" value="CAI0456218.1"/>
    <property type="molecule type" value="Genomic_DNA"/>
</dbReference>
<name>A0AAV0NCN8_9ROSI</name>
<comment type="caution">
    <text evidence="4">The sequence shown here is derived from an EMBL/GenBank/DDBJ whole genome shotgun (WGS) entry which is preliminary data.</text>
</comment>
<dbReference type="Pfam" id="PF12854">
    <property type="entry name" value="PPR_1"/>
    <property type="match status" value="1"/>
</dbReference>
<evidence type="ECO:0000256" key="2">
    <source>
        <dbReference type="ARBA" id="ARBA00022737"/>
    </source>
</evidence>
<gene>
    <name evidence="4" type="ORF">LITE_LOCUS32677</name>
</gene>
<dbReference type="Pfam" id="PF13041">
    <property type="entry name" value="PPR_2"/>
    <property type="match status" value="3"/>
</dbReference>
<feature type="repeat" description="PPR" evidence="3">
    <location>
        <begin position="218"/>
        <end position="252"/>
    </location>
</feature>
<dbReference type="AlphaFoldDB" id="A0AAV0NCN8"/>
<feature type="repeat" description="PPR" evidence="3">
    <location>
        <begin position="500"/>
        <end position="534"/>
    </location>
</feature>
<evidence type="ECO:0000313" key="4">
    <source>
        <dbReference type="EMBL" id="CAI0456218.1"/>
    </source>
</evidence>